<dbReference type="PANTHER" id="PTHR31118:SF12">
    <property type="entry name" value="CYCLASE-LIKE PROTEIN 2"/>
    <property type="match status" value="1"/>
</dbReference>
<dbReference type="GO" id="GO:0004061">
    <property type="term" value="F:arylformamidase activity"/>
    <property type="evidence" value="ECO:0007669"/>
    <property type="project" value="InterPro"/>
</dbReference>
<dbReference type="PANTHER" id="PTHR31118">
    <property type="entry name" value="CYCLASE-LIKE PROTEIN 2"/>
    <property type="match status" value="1"/>
</dbReference>
<name>A0A2C8ZA79_9MICO</name>
<proteinExistence type="predicted"/>
<dbReference type="EMBL" id="OCST01000002">
    <property type="protein sequence ID" value="SOE60975.1"/>
    <property type="molecule type" value="Genomic_DNA"/>
</dbReference>
<dbReference type="Proteomes" id="UP000219440">
    <property type="component" value="Unassembled WGS sequence"/>
</dbReference>
<accession>A0A2C8ZA79</accession>
<dbReference type="InterPro" id="IPR037175">
    <property type="entry name" value="KFase_sf"/>
</dbReference>
<dbReference type="RefSeq" id="WP_097060412.1">
    <property type="nucleotide sequence ID" value="NZ_BMLC01000001.1"/>
</dbReference>
<keyword evidence="2" id="KW-1185">Reference proteome</keyword>
<dbReference type="Pfam" id="PF04199">
    <property type="entry name" value="Cyclase"/>
    <property type="match status" value="1"/>
</dbReference>
<dbReference type="OrthoDB" id="7067800at2"/>
<sequence length="300" mass="32129">MPEYRAHFDAVVEFINGGSLRTESFRLDLAGGETSADEVGRLLVQHLGLALVARVLVTSLSVVEEQHRGSRRVDQAQSTGPRRVVDLSHTIRDGLITYPGLPAPVVTPHLTREDSRSHYAPGTQFAMDIVTMIGNTGTYLDSPYHRYEGGTDLAGLALATLVDLRAEVFHVQDATIRGVPAAVFFDRDVRGAAVLVHTGWDRYFATPAYSTGSPFLAADATEYLVEQGARLVGIDSLNVDDTESGGERPAHSGLLAAGIHVVEHLTNLGELPPSGARFTAAPPAFEGFGTFPVRAFALVG</sequence>
<evidence type="ECO:0000313" key="2">
    <source>
        <dbReference type="Proteomes" id="UP000219440"/>
    </source>
</evidence>
<dbReference type="InterPro" id="IPR007325">
    <property type="entry name" value="KFase/CYL"/>
</dbReference>
<dbReference type="AlphaFoldDB" id="A0A2C8ZA79"/>
<protein>
    <submittedName>
        <fullName evidence="1">Kynurenine formamidase</fullName>
    </submittedName>
</protein>
<organism evidence="1 2">
    <name type="scientific">Salinibacterium xinjiangense</name>
    <dbReference type="NCBI Taxonomy" id="386302"/>
    <lineage>
        <taxon>Bacteria</taxon>
        <taxon>Bacillati</taxon>
        <taxon>Actinomycetota</taxon>
        <taxon>Actinomycetes</taxon>
        <taxon>Micrococcales</taxon>
        <taxon>Microbacteriaceae</taxon>
        <taxon>Salinibacterium</taxon>
    </lineage>
</organism>
<reference evidence="1 2" key="1">
    <citation type="submission" date="2017-09" db="EMBL/GenBank/DDBJ databases">
        <authorList>
            <person name="Ehlers B."/>
            <person name="Leendertz F.H."/>
        </authorList>
    </citation>
    <scope>NUCLEOTIDE SEQUENCE [LARGE SCALE GENOMIC DNA]</scope>
    <source>
        <strain evidence="1 2">CGMCC 1.05381</strain>
    </source>
</reference>
<evidence type="ECO:0000313" key="1">
    <source>
        <dbReference type="EMBL" id="SOE60975.1"/>
    </source>
</evidence>
<gene>
    <name evidence="1" type="ORF">SAMN06296378_1184</name>
</gene>
<dbReference type="SUPFAM" id="SSF102198">
    <property type="entry name" value="Putative cyclase"/>
    <property type="match status" value="1"/>
</dbReference>
<dbReference type="Gene3D" id="3.50.30.50">
    <property type="entry name" value="Putative cyclase"/>
    <property type="match status" value="1"/>
</dbReference>
<dbReference type="GO" id="GO:0019441">
    <property type="term" value="P:L-tryptophan catabolic process to kynurenine"/>
    <property type="evidence" value="ECO:0007669"/>
    <property type="project" value="InterPro"/>
</dbReference>